<dbReference type="SUPFAM" id="SSF56112">
    <property type="entry name" value="Protein kinase-like (PK-like)"/>
    <property type="match status" value="1"/>
</dbReference>
<dbReference type="STRING" id="254877.A0A1V6TEL2"/>
<dbReference type="EMBL" id="MLQL01000009">
    <property type="protein sequence ID" value="OQE24805.1"/>
    <property type="molecule type" value="Genomic_DNA"/>
</dbReference>
<name>A0A1V6TEL2_9EURO</name>
<evidence type="ECO:0000313" key="3">
    <source>
        <dbReference type="Proteomes" id="UP000191342"/>
    </source>
</evidence>
<dbReference type="OrthoDB" id="10003767at2759"/>
<dbReference type="Proteomes" id="UP000191342">
    <property type="component" value="Unassembled WGS sequence"/>
</dbReference>
<comment type="caution">
    <text evidence="2">The sequence shown here is derived from an EMBL/GenBank/DDBJ whole genome shotgun (WGS) entry which is preliminary data.</text>
</comment>
<keyword evidence="3" id="KW-1185">Reference proteome</keyword>
<evidence type="ECO:0000313" key="2">
    <source>
        <dbReference type="EMBL" id="OQE24805.1"/>
    </source>
</evidence>
<dbReference type="PANTHER" id="PTHR21310">
    <property type="entry name" value="AMINOGLYCOSIDE PHOSPHOTRANSFERASE-RELATED-RELATED"/>
    <property type="match status" value="1"/>
</dbReference>
<dbReference type="AlphaFoldDB" id="A0A1V6TEL2"/>
<dbReference type="InterPro" id="IPR051678">
    <property type="entry name" value="AGP_Transferase"/>
</dbReference>
<dbReference type="PANTHER" id="PTHR21310:SF15">
    <property type="entry name" value="AMINOGLYCOSIDE PHOSPHOTRANSFERASE DOMAIN-CONTAINING PROTEIN"/>
    <property type="match status" value="1"/>
</dbReference>
<reference evidence="3" key="1">
    <citation type="journal article" date="2017" name="Nat. Microbiol.">
        <title>Global analysis of biosynthetic gene clusters reveals vast potential of secondary metabolite production in Penicillium species.</title>
        <authorList>
            <person name="Nielsen J.C."/>
            <person name="Grijseels S."/>
            <person name="Prigent S."/>
            <person name="Ji B."/>
            <person name="Dainat J."/>
            <person name="Nielsen K.F."/>
            <person name="Frisvad J.C."/>
            <person name="Workman M."/>
            <person name="Nielsen J."/>
        </authorList>
    </citation>
    <scope>NUCLEOTIDE SEQUENCE [LARGE SCALE GENOMIC DNA]</scope>
    <source>
        <strain evidence="3">IBT 14082</strain>
    </source>
</reference>
<feature type="domain" description="Aminoglycoside phosphotransferase" evidence="1">
    <location>
        <begin position="68"/>
        <end position="287"/>
    </location>
</feature>
<protein>
    <recommendedName>
        <fullName evidence="1">Aminoglycoside phosphotransferase domain-containing protein</fullName>
    </recommendedName>
</protein>
<sequence length="401" mass="46014">MDSLNWKTDIENDEEVPKIDWTALQEFAINLKNSKSEKPPTKTCHIHEKYNLGGLHLARILEFDDGMKWIARIQLHKLTSGLEKRLFHEISTLSILHEQTDVPVPEVYGYETNPDLIGRAFMIMQFIPGNTGTDFTGFRSTDIPPQFQAKFYHEMARIHANQAAISTIRFPQIGMIAKRDDGTYEIEAIPDLGGPFNTATEYFAAWGEHTKFPRSEESIRAMLPEEYKDDVIKSTGDYPRRIKEQRFDITVRNEGPFPLKHADFLHSNVIVDAEFNVLSIIDWEHAGTVPWERVEFPMFLFTLPPALDFPWRYDDNGKPLADDTRKVWGKREQYARSVAEAEKEMGSDDGLSSILGSIYYQNLSSCYTRYEEGKLGIYCRALDDFTPDRSVGLPIKKGSED</sequence>
<organism evidence="2 3">
    <name type="scientific">Penicillium flavigenum</name>
    <dbReference type="NCBI Taxonomy" id="254877"/>
    <lineage>
        <taxon>Eukaryota</taxon>
        <taxon>Fungi</taxon>
        <taxon>Dikarya</taxon>
        <taxon>Ascomycota</taxon>
        <taxon>Pezizomycotina</taxon>
        <taxon>Eurotiomycetes</taxon>
        <taxon>Eurotiomycetidae</taxon>
        <taxon>Eurotiales</taxon>
        <taxon>Aspergillaceae</taxon>
        <taxon>Penicillium</taxon>
    </lineage>
</organism>
<evidence type="ECO:0000259" key="1">
    <source>
        <dbReference type="Pfam" id="PF01636"/>
    </source>
</evidence>
<accession>A0A1V6TEL2</accession>
<dbReference type="Pfam" id="PF01636">
    <property type="entry name" value="APH"/>
    <property type="match status" value="1"/>
</dbReference>
<proteinExistence type="predicted"/>
<dbReference type="InterPro" id="IPR011009">
    <property type="entry name" value="Kinase-like_dom_sf"/>
</dbReference>
<dbReference type="Gene3D" id="3.30.200.20">
    <property type="entry name" value="Phosphorylase Kinase, domain 1"/>
    <property type="match status" value="1"/>
</dbReference>
<gene>
    <name evidence="2" type="ORF">PENFLA_c009G00497</name>
</gene>
<dbReference type="InterPro" id="IPR002575">
    <property type="entry name" value="Aminoglycoside_PTrfase"/>
</dbReference>